<evidence type="ECO:0000256" key="2">
    <source>
        <dbReference type="HAMAP-Rule" id="MF_00048"/>
    </source>
</evidence>
<evidence type="ECO:0000313" key="3">
    <source>
        <dbReference type="EMBL" id="RRR77076.1"/>
    </source>
</evidence>
<dbReference type="Pfam" id="PF02021">
    <property type="entry name" value="UPF0102"/>
    <property type="match status" value="1"/>
</dbReference>
<evidence type="ECO:0000313" key="4">
    <source>
        <dbReference type="Proteomes" id="UP000280307"/>
    </source>
</evidence>
<dbReference type="PANTHER" id="PTHR34039:SF1">
    <property type="entry name" value="UPF0102 PROTEIN YRAN"/>
    <property type="match status" value="1"/>
</dbReference>
<dbReference type="Gene3D" id="3.40.1350.10">
    <property type="match status" value="1"/>
</dbReference>
<evidence type="ECO:0000256" key="1">
    <source>
        <dbReference type="ARBA" id="ARBA00006738"/>
    </source>
</evidence>
<organism evidence="3 4">
    <name type="scientific">Candidatus Viridilinea halotolerans</name>
    <dbReference type="NCBI Taxonomy" id="2491704"/>
    <lineage>
        <taxon>Bacteria</taxon>
        <taxon>Bacillati</taxon>
        <taxon>Chloroflexota</taxon>
        <taxon>Chloroflexia</taxon>
        <taxon>Chloroflexales</taxon>
        <taxon>Chloroflexineae</taxon>
        <taxon>Oscillochloridaceae</taxon>
        <taxon>Candidatus Viridilinea</taxon>
    </lineage>
</organism>
<dbReference type="Proteomes" id="UP000280307">
    <property type="component" value="Unassembled WGS sequence"/>
</dbReference>
<dbReference type="InterPro" id="IPR003509">
    <property type="entry name" value="UPF0102_YraN-like"/>
</dbReference>
<dbReference type="InterPro" id="IPR011335">
    <property type="entry name" value="Restrct_endonuc-II-like"/>
</dbReference>
<comment type="similarity">
    <text evidence="1 2">Belongs to the UPF0102 family.</text>
</comment>
<comment type="caution">
    <text evidence="3">The sequence shown here is derived from an EMBL/GenBank/DDBJ whole genome shotgun (WGS) entry which is preliminary data.</text>
</comment>
<sequence>MALAKRALGQCGEAAAAAHLRRAGWHIIVQNWRCPVGEIDLIAQQGSQLAFVEVRTRRAGALHGPTPEESITPTKARRLINLAYAYLEAAAIPVESPWRIDLVAVELDYSGRVVRLTQHEHAVEET</sequence>
<dbReference type="NCBIfam" id="NF009150">
    <property type="entry name" value="PRK12497.1-3"/>
    <property type="match status" value="1"/>
</dbReference>
<dbReference type="SUPFAM" id="SSF52980">
    <property type="entry name" value="Restriction endonuclease-like"/>
    <property type="match status" value="1"/>
</dbReference>
<dbReference type="InterPro" id="IPR011856">
    <property type="entry name" value="tRNA_endonuc-like_dom_sf"/>
</dbReference>
<name>A0A426UA31_9CHLR</name>
<gene>
    <name evidence="3" type="ORF">EI684_02015</name>
</gene>
<proteinExistence type="inferred from homology"/>
<dbReference type="HAMAP" id="MF_00048">
    <property type="entry name" value="UPF0102"/>
    <property type="match status" value="1"/>
</dbReference>
<dbReference type="PANTHER" id="PTHR34039">
    <property type="entry name" value="UPF0102 PROTEIN YRAN"/>
    <property type="match status" value="1"/>
</dbReference>
<protein>
    <recommendedName>
        <fullName evidence="2">UPF0102 protein EI684_02015</fullName>
    </recommendedName>
</protein>
<dbReference type="AlphaFoldDB" id="A0A426UA31"/>
<dbReference type="GO" id="GO:0003676">
    <property type="term" value="F:nucleic acid binding"/>
    <property type="evidence" value="ECO:0007669"/>
    <property type="project" value="InterPro"/>
</dbReference>
<accession>A0A426UA31</accession>
<dbReference type="EMBL" id="RSAS01000079">
    <property type="protein sequence ID" value="RRR77076.1"/>
    <property type="molecule type" value="Genomic_DNA"/>
</dbReference>
<reference evidence="3 4" key="1">
    <citation type="submission" date="2018-12" db="EMBL/GenBank/DDBJ databases">
        <title>Genome Sequence of Candidatus Viridilinea halotolerans isolated from saline sulfide-rich spring.</title>
        <authorList>
            <person name="Grouzdev D.S."/>
            <person name="Burganskaya E.I."/>
            <person name="Krutkina M.S."/>
            <person name="Sukhacheva M.V."/>
            <person name="Gorlenko V.M."/>
        </authorList>
    </citation>
    <scope>NUCLEOTIDE SEQUENCE [LARGE SCALE GENOMIC DNA]</scope>
    <source>
        <strain evidence="3">Chok-6</strain>
    </source>
</reference>